<protein>
    <submittedName>
        <fullName evidence="1">Uncharacterized protein</fullName>
    </submittedName>
</protein>
<keyword evidence="2" id="KW-1185">Reference proteome</keyword>
<proteinExistence type="predicted"/>
<evidence type="ECO:0000313" key="2">
    <source>
        <dbReference type="Proteomes" id="UP001430953"/>
    </source>
</evidence>
<reference evidence="1 2" key="1">
    <citation type="submission" date="2023-03" db="EMBL/GenBank/DDBJ databases">
        <title>High recombination rates correlate with genetic variation in Cardiocondyla obscurior ants.</title>
        <authorList>
            <person name="Errbii M."/>
        </authorList>
    </citation>
    <scope>NUCLEOTIDE SEQUENCE [LARGE SCALE GENOMIC DNA]</scope>
    <source>
        <strain evidence="1">Alpha-2009</strain>
        <tissue evidence="1">Whole body</tissue>
    </source>
</reference>
<dbReference type="Proteomes" id="UP001430953">
    <property type="component" value="Unassembled WGS sequence"/>
</dbReference>
<dbReference type="AlphaFoldDB" id="A0AAW2GIP9"/>
<gene>
    <name evidence="1" type="ORF">PUN28_003378</name>
</gene>
<comment type="caution">
    <text evidence="1">The sequence shown here is derived from an EMBL/GenBank/DDBJ whole genome shotgun (WGS) entry which is preliminary data.</text>
</comment>
<name>A0AAW2GIP9_9HYME</name>
<dbReference type="EMBL" id="JADYXP020000003">
    <property type="protein sequence ID" value="KAL0128091.1"/>
    <property type="molecule type" value="Genomic_DNA"/>
</dbReference>
<organism evidence="1 2">
    <name type="scientific">Cardiocondyla obscurior</name>
    <dbReference type="NCBI Taxonomy" id="286306"/>
    <lineage>
        <taxon>Eukaryota</taxon>
        <taxon>Metazoa</taxon>
        <taxon>Ecdysozoa</taxon>
        <taxon>Arthropoda</taxon>
        <taxon>Hexapoda</taxon>
        <taxon>Insecta</taxon>
        <taxon>Pterygota</taxon>
        <taxon>Neoptera</taxon>
        <taxon>Endopterygota</taxon>
        <taxon>Hymenoptera</taxon>
        <taxon>Apocrita</taxon>
        <taxon>Aculeata</taxon>
        <taxon>Formicoidea</taxon>
        <taxon>Formicidae</taxon>
        <taxon>Myrmicinae</taxon>
        <taxon>Cardiocondyla</taxon>
    </lineage>
</organism>
<accession>A0AAW2GIP9</accession>
<evidence type="ECO:0000313" key="1">
    <source>
        <dbReference type="EMBL" id="KAL0128091.1"/>
    </source>
</evidence>
<sequence length="100" mass="11191">MEFQCRVTTVGRTSSLQLLHTSSLLKCDISESDESDKTLLEGPIFEQNSFRDKISFVKDIKILFGVVLAMRGFFLKKVSEQVDHKAGFRAAAALSNSKTF</sequence>